<dbReference type="InterPro" id="IPR027443">
    <property type="entry name" value="IPNS-like_sf"/>
</dbReference>
<evidence type="ECO:0000313" key="5">
    <source>
        <dbReference type="Proteomes" id="UP000887566"/>
    </source>
</evidence>
<dbReference type="InterPro" id="IPR007803">
    <property type="entry name" value="Asp/Arg/Pro-Hydrxlase"/>
</dbReference>
<keyword evidence="2" id="KW-0802">TPR repeat</keyword>
<comment type="similarity">
    <text evidence="1">Belongs to the aspartyl/asparaginyl beta-hydroxylase family.</text>
</comment>
<accession>A0A914VTH2</accession>
<organism evidence="5 6">
    <name type="scientific">Plectus sambesii</name>
    <dbReference type="NCBI Taxonomy" id="2011161"/>
    <lineage>
        <taxon>Eukaryota</taxon>
        <taxon>Metazoa</taxon>
        <taxon>Ecdysozoa</taxon>
        <taxon>Nematoda</taxon>
        <taxon>Chromadorea</taxon>
        <taxon>Plectida</taxon>
        <taxon>Plectina</taxon>
        <taxon>Plectoidea</taxon>
        <taxon>Plectidae</taxon>
        <taxon>Plectus</taxon>
    </lineage>
</organism>
<protein>
    <submittedName>
        <fullName evidence="6">Aspartyl/asparaginy/proline hydroxylase domain-containing protein</fullName>
    </submittedName>
</protein>
<sequence>LKSRKRGKKRNVDAKVAQSDQDDEQPEEKDTKDDDDDDSDNDQPSRPIKVIRRKGKRSSTTVSKTPDSAGTCASRGDCPDSREDDDDDDDDDEDEPSSSTRRRIKRRRYAVLAALDDDDDDDDDDAADDAKKLEEQLETSVASVKKLPLKNRNSYKRHAITNRDDHKFRDLLDSADFLVEKHDMDKAFAIYEQVLSTNPKSPRAHFGMARAYDIQSEHKMSNKMLELAIHSYEAVVENDDTPDELFRQAADRLTERARFRGWMVKAVKAQRALLDRFPDDLNLLNEFGVTFLMMGRNDDAKKVFHDILEIDPSNGFAQAHYGFIVKVVDGDIEEGVKYLRKGVKSKAPGTQDGRFYFHLGDGLQRLGRSAEAYRVYEEGAELGLFLSKYQRSLYNVDSLISRPWWTVEQTTYGRYLKAIEKQWMIIRDEGLSVLDAKTQTFEDEEESLTEKGDWKQFTLYSKGRRHERNCAKTPRTCKVVEAFTAATKCTRGQIKFSVMQGGTRVWPHCGPTNCRLRGHLGLVVPAEPRIRVANETRAWKQGRFVIFDDSFEHEVWHDGQAFRLVLIVDMWHPDLSPDQRQQLSPI</sequence>
<feature type="domain" description="Aspartyl/asparaginy/proline hydroxylase" evidence="4">
    <location>
        <begin position="420"/>
        <end position="573"/>
    </location>
</feature>
<dbReference type="Gene3D" id="2.60.120.330">
    <property type="entry name" value="B-lactam Antibiotic, Isopenicillin N Synthase, Chain"/>
    <property type="match status" value="1"/>
</dbReference>
<feature type="repeat" description="TPR" evidence="2">
    <location>
        <begin position="281"/>
        <end position="314"/>
    </location>
</feature>
<dbReference type="PROSITE" id="PS50005">
    <property type="entry name" value="TPR"/>
    <property type="match status" value="1"/>
</dbReference>
<dbReference type="SUPFAM" id="SSF51197">
    <property type="entry name" value="Clavaminate synthase-like"/>
    <property type="match status" value="1"/>
</dbReference>
<dbReference type="AlphaFoldDB" id="A0A914VTH2"/>
<dbReference type="InterPro" id="IPR019734">
    <property type="entry name" value="TPR_rpt"/>
</dbReference>
<feature type="region of interest" description="Disordered" evidence="3">
    <location>
        <begin position="1"/>
        <end position="101"/>
    </location>
</feature>
<dbReference type="PANTHER" id="PTHR12366">
    <property type="entry name" value="ASPARTYL/ASPARAGINYL BETA-HYDROXYLASE"/>
    <property type="match status" value="1"/>
</dbReference>
<dbReference type="Gene3D" id="1.25.40.10">
    <property type="entry name" value="Tetratricopeptide repeat domain"/>
    <property type="match status" value="1"/>
</dbReference>
<dbReference type="PANTHER" id="PTHR12366:SF29">
    <property type="entry name" value="ASPARTYL BETA-HYDROXYLASE, ISOFORM L"/>
    <property type="match status" value="1"/>
</dbReference>
<keyword evidence="5" id="KW-1185">Reference proteome</keyword>
<evidence type="ECO:0000256" key="1">
    <source>
        <dbReference type="ARBA" id="ARBA00007730"/>
    </source>
</evidence>
<evidence type="ECO:0000256" key="2">
    <source>
        <dbReference type="PROSITE-ProRule" id="PRU00339"/>
    </source>
</evidence>
<dbReference type="SUPFAM" id="SSF48452">
    <property type="entry name" value="TPR-like"/>
    <property type="match status" value="1"/>
</dbReference>
<dbReference type="Pfam" id="PF05118">
    <property type="entry name" value="Asp_Arg_Hydrox"/>
    <property type="match status" value="1"/>
</dbReference>
<evidence type="ECO:0000256" key="3">
    <source>
        <dbReference type="SAM" id="MobiDB-lite"/>
    </source>
</evidence>
<reference evidence="6" key="1">
    <citation type="submission" date="2022-11" db="UniProtKB">
        <authorList>
            <consortium name="WormBaseParasite"/>
        </authorList>
    </citation>
    <scope>IDENTIFICATION</scope>
</reference>
<dbReference type="WBParaSite" id="PSAMB.scaffold251size61181.g3906.t1">
    <property type="protein sequence ID" value="PSAMB.scaffold251size61181.g3906.t1"/>
    <property type="gene ID" value="PSAMB.scaffold251size61181.g3906"/>
</dbReference>
<feature type="compositionally biased region" description="Acidic residues" evidence="3">
    <location>
        <begin position="82"/>
        <end position="96"/>
    </location>
</feature>
<feature type="compositionally biased region" description="Acidic residues" evidence="3">
    <location>
        <begin position="20"/>
        <end position="41"/>
    </location>
</feature>
<dbReference type="InterPro" id="IPR011990">
    <property type="entry name" value="TPR-like_helical_dom_sf"/>
</dbReference>
<evidence type="ECO:0000259" key="4">
    <source>
        <dbReference type="Pfam" id="PF05118"/>
    </source>
</evidence>
<dbReference type="GO" id="GO:0005783">
    <property type="term" value="C:endoplasmic reticulum"/>
    <property type="evidence" value="ECO:0007669"/>
    <property type="project" value="TreeGrafter"/>
</dbReference>
<dbReference type="Proteomes" id="UP000887566">
    <property type="component" value="Unplaced"/>
</dbReference>
<dbReference type="GO" id="GO:0062101">
    <property type="term" value="F:peptidyl-aspartic acid 3-dioxygenase activity"/>
    <property type="evidence" value="ECO:0007669"/>
    <property type="project" value="InterPro"/>
</dbReference>
<feature type="compositionally biased region" description="Polar residues" evidence="3">
    <location>
        <begin position="58"/>
        <end position="68"/>
    </location>
</feature>
<proteinExistence type="inferred from homology"/>
<name>A0A914VTH2_9BILA</name>
<evidence type="ECO:0000313" key="6">
    <source>
        <dbReference type="WBParaSite" id="PSAMB.scaffold251size61181.g3906.t1"/>
    </source>
</evidence>
<dbReference type="InterPro" id="IPR039038">
    <property type="entry name" value="ASPH"/>
</dbReference>